<dbReference type="AlphaFoldDB" id="A0A381UGW5"/>
<dbReference type="EMBL" id="UINC01006331">
    <property type="protein sequence ID" value="SVA26898.1"/>
    <property type="molecule type" value="Genomic_DNA"/>
</dbReference>
<proteinExistence type="predicted"/>
<organism evidence="1">
    <name type="scientific">marine metagenome</name>
    <dbReference type="NCBI Taxonomy" id="408172"/>
    <lineage>
        <taxon>unclassified sequences</taxon>
        <taxon>metagenomes</taxon>
        <taxon>ecological metagenomes</taxon>
    </lineage>
</organism>
<gene>
    <name evidence="1" type="ORF">METZ01_LOCUS79752</name>
</gene>
<sequence length="59" mass="6361">MTHLRQFTVVATMVLVGLSAVNGHAQNVNFLRNSLLADLSAAEIDTLLDTAHRALDTLT</sequence>
<name>A0A381UGW5_9ZZZZ</name>
<protein>
    <submittedName>
        <fullName evidence="1">Uncharacterized protein</fullName>
    </submittedName>
</protein>
<reference evidence="1" key="1">
    <citation type="submission" date="2018-05" db="EMBL/GenBank/DDBJ databases">
        <authorList>
            <person name="Lanie J.A."/>
            <person name="Ng W.-L."/>
            <person name="Kazmierczak K.M."/>
            <person name="Andrzejewski T.M."/>
            <person name="Davidsen T.M."/>
            <person name="Wayne K.J."/>
            <person name="Tettelin H."/>
            <person name="Glass J.I."/>
            <person name="Rusch D."/>
            <person name="Podicherti R."/>
            <person name="Tsui H.-C.T."/>
            <person name="Winkler M.E."/>
        </authorList>
    </citation>
    <scope>NUCLEOTIDE SEQUENCE</scope>
</reference>
<feature type="non-terminal residue" evidence="1">
    <location>
        <position position="59"/>
    </location>
</feature>
<accession>A0A381UGW5</accession>
<evidence type="ECO:0000313" key="1">
    <source>
        <dbReference type="EMBL" id="SVA26898.1"/>
    </source>
</evidence>